<feature type="coiled-coil region" evidence="1">
    <location>
        <begin position="20"/>
        <end position="47"/>
    </location>
</feature>
<organism evidence="2 3">
    <name type="scientific">Collichthys lucidus</name>
    <name type="common">Big head croaker</name>
    <name type="synonym">Sciaena lucida</name>
    <dbReference type="NCBI Taxonomy" id="240159"/>
    <lineage>
        <taxon>Eukaryota</taxon>
        <taxon>Metazoa</taxon>
        <taxon>Chordata</taxon>
        <taxon>Craniata</taxon>
        <taxon>Vertebrata</taxon>
        <taxon>Euteleostomi</taxon>
        <taxon>Actinopterygii</taxon>
        <taxon>Neopterygii</taxon>
        <taxon>Teleostei</taxon>
        <taxon>Neoteleostei</taxon>
        <taxon>Acanthomorphata</taxon>
        <taxon>Eupercaria</taxon>
        <taxon>Sciaenidae</taxon>
        <taxon>Collichthys</taxon>
    </lineage>
</organism>
<dbReference type="AlphaFoldDB" id="A0A4U5UW47"/>
<gene>
    <name evidence="2" type="ORF">D9C73_014481</name>
</gene>
<dbReference type="Gene3D" id="3.30.70.1820">
    <property type="entry name" value="L1 transposable element, RRM domain"/>
    <property type="match status" value="1"/>
</dbReference>
<keyword evidence="3" id="KW-1185">Reference proteome</keyword>
<keyword evidence="1" id="KW-0175">Coiled coil</keyword>
<protein>
    <submittedName>
        <fullName evidence="2">LINE-1 retrotransposable element ORF1 protein</fullName>
    </submittedName>
</protein>
<evidence type="ECO:0000256" key="1">
    <source>
        <dbReference type="SAM" id="Coils"/>
    </source>
</evidence>
<dbReference type="PANTHER" id="PTHR11505">
    <property type="entry name" value="L1 TRANSPOSABLE ELEMENT-RELATED"/>
    <property type="match status" value="1"/>
</dbReference>
<dbReference type="STRING" id="240159.A0A4U5UW47"/>
<reference evidence="2 3" key="1">
    <citation type="submission" date="2019-01" db="EMBL/GenBank/DDBJ databases">
        <title>Genome Assembly of Collichthys lucidus.</title>
        <authorList>
            <person name="Cai M."/>
            <person name="Xiao S."/>
        </authorList>
    </citation>
    <scope>NUCLEOTIDE SEQUENCE [LARGE SCALE GENOMIC DNA]</scope>
    <source>
        <strain evidence="2">JT15FE1705JMU</strain>
        <tissue evidence="2">Muscle</tissue>
    </source>
</reference>
<dbReference type="InterPro" id="IPR004244">
    <property type="entry name" value="Transposase_22"/>
</dbReference>
<evidence type="ECO:0000313" key="3">
    <source>
        <dbReference type="Proteomes" id="UP000298787"/>
    </source>
</evidence>
<dbReference type="EMBL" id="CM014089">
    <property type="protein sequence ID" value="TKS79289.1"/>
    <property type="molecule type" value="Genomic_DNA"/>
</dbReference>
<evidence type="ECO:0000313" key="2">
    <source>
        <dbReference type="EMBL" id="TKS79289.1"/>
    </source>
</evidence>
<accession>A0A4U5UW47</accession>
<proteinExistence type="predicted"/>
<sequence length="301" mass="35028">MNFCLGPHWTLESPLNVTIITELRRFRQEVNETLEKLSEQVSSLDHTVRGLGGRVSEVEERVSNVEDEHSRHGQLLSFLLHRDRQLEARCEALENAQRRENLRIYGIKEGSEQGDTVEWIDKFLHELLKLPPEFELRLDRAHRSLAKKKPAGSKQSGSPRSFIVKFHNFRTKQLVLQKAWQDNTLTHKEEKITLSHDYSPAIQKRRMAYGSIKKQLKAKHIKFQSPYPAKLRVLADDKELVFDSAWEAADGLRHLGIEVDLPKEERRERDLHSIGWTVSSGEDSRARMDDNLVRLVKDFLR</sequence>
<name>A0A4U5UW47_COLLU</name>
<dbReference type="Proteomes" id="UP000298787">
    <property type="component" value="Chromosome 12"/>
</dbReference>